<dbReference type="Proteomes" id="UP000523955">
    <property type="component" value="Unassembled WGS sequence"/>
</dbReference>
<evidence type="ECO:0000256" key="1">
    <source>
        <dbReference type="SAM" id="SignalP"/>
    </source>
</evidence>
<feature type="domain" description="SCP" evidence="2">
    <location>
        <begin position="55"/>
        <end position="162"/>
    </location>
</feature>
<dbReference type="InterPro" id="IPR014044">
    <property type="entry name" value="CAP_dom"/>
</dbReference>
<sequence>MARLAATFALLALALVLVLPGGSASAKVWKVPAPDTSLDPLTHLTEYENRVVIGINKARKAHDLTPVRYFSSCVDHFSESWARHLADTGLFEHRNQNKILRKCNLSWVGETLVRGTLITPGQMVKAWMHSPEHRVIILKKRANRAGVGVRLDSQGRFVGVLNFADTR</sequence>
<dbReference type="SUPFAM" id="SSF55797">
    <property type="entry name" value="PR-1-like"/>
    <property type="match status" value="1"/>
</dbReference>
<dbReference type="InterPro" id="IPR035940">
    <property type="entry name" value="CAP_sf"/>
</dbReference>
<dbReference type="AlphaFoldDB" id="A0A7X0RCN9"/>
<evidence type="ECO:0000313" key="3">
    <source>
        <dbReference type="EMBL" id="MBB6625893.1"/>
    </source>
</evidence>
<dbReference type="CDD" id="cd05379">
    <property type="entry name" value="CAP_bacterial"/>
    <property type="match status" value="1"/>
</dbReference>
<reference evidence="3 4" key="1">
    <citation type="submission" date="2020-08" db="EMBL/GenBank/DDBJ databases">
        <authorList>
            <person name="Seo M.-J."/>
        </authorList>
    </citation>
    <scope>NUCLEOTIDE SEQUENCE [LARGE SCALE GENOMIC DNA]</scope>
    <source>
        <strain evidence="3 4">KIGAM211</strain>
    </source>
</reference>
<proteinExistence type="predicted"/>
<dbReference type="Gene3D" id="3.40.33.10">
    <property type="entry name" value="CAP"/>
    <property type="match status" value="1"/>
</dbReference>
<gene>
    <name evidence="3" type="ORF">H5V45_01040</name>
</gene>
<keyword evidence="1" id="KW-0732">Signal</keyword>
<accession>A0A7X0RCN9</accession>
<organism evidence="3 4">
    <name type="scientific">Nocardioides luti</name>
    <dbReference type="NCBI Taxonomy" id="2761101"/>
    <lineage>
        <taxon>Bacteria</taxon>
        <taxon>Bacillati</taxon>
        <taxon>Actinomycetota</taxon>
        <taxon>Actinomycetes</taxon>
        <taxon>Propionibacteriales</taxon>
        <taxon>Nocardioidaceae</taxon>
        <taxon>Nocardioides</taxon>
    </lineage>
</organism>
<dbReference type="RefSeq" id="WP_185251218.1">
    <property type="nucleotide sequence ID" value="NZ_JACKXE010000001.1"/>
</dbReference>
<protein>
    <submittedName>
        <fullName evidence="3">CAP domain-containing protein</fullName>
    </submittedName>
</protein>
<evidence type="ECO:0000313" key="4">
    <source>
        <dbReference type="Proteomes" id="UP000523955"/>
    </source>
</evidence>
<dbReference type="EMBL" id="JACKXE010000001">
    <property type="protein sequence ID" value="MBB6625893.1"/>
    <property type="molecule type" value="Genomic_DNA"/>
</dbReference>
<evidence type="ECO:0000259" key="2">
    <source>
        <dbReference type="Pfam" id="PF00188"/>
    </source>
</evidence>
<feature type="signal peptide" evidence="1">
    <location>
        <begin position="1"/>
        <end position="26"/>
    </location>
</feature>
<comment type="caution">
    <text evidence="3">The sequence shown here is derived from an EMBL/GenBank/DDBJ whole genome shotgun (WGS) entry which is preliminary data.</text>
</comment>
<name>A0A7X0RCN9_9ACTN</name>
<feature type="chain" id="PRO_5030584864" evidence="1">
    <location>
        <begin position="27"/>
        <end position="167"/>
    </location>
</feature>
<dbReference type="Pfam" id="PF00188">
    <property type="entry name" value="CAP"/>
    <property type="match status" value="1"/>
</dbReference>
<keyword evidence="4" id="KW-1185">Reference proteome</keyword>